<dbReference type="EMBL" id="NATQ01000024">
    <property type="protein sequence ID" value="OQX90851.1"/>
    <property type="molecule type" value="Genomic_DNA"/>
</dbReference>
<dbReference type="Pfam" id="PF19293">
    <property type="entry name" value="CdaA_N"/>
    <property type="match status" value="1"/>
</dbReference>
<evidence type="ECO:0000256" key="8">
    <source>
        <dbReference type="ARBA" id="ARBA00022989"/>
    </source>
</evidence>
<keyword evidence="4 10" id="KW-0812">Transmembrane</keyword>
<accession>A0A1W9S1X2</accession>
<evidence type="ECO:0000313" key="13">
    <source>
        <dbReference type="Proteomes" id="UP000192611"/>
    </source>
</evidence>
<dbReference type="GO" id="GO:0006171">
    <property type="term" value="P:cAMP biosynthetic process"/>
    <property type="evidence" value="ECO:0007669"/>
    <property type="project" value="InterPro"/>
</dbReference>
<evidence type="ECO:0000256" key="3">
    <source>
        <dbReference type="ARBA" id="ARBA00022679"/>
    </source>
</evidence>
<dbReference type="InterPro" id="IPR003390">
    <property type="entry name" value="DNA_integrity_scan_DisA_N"/>
</dbReference>
<comment type="function">
    <text evidence="10">Catalyzes the condensation of 2 ATP molecules into cyclic di-AMP (c-di-AMP), a second messenger used to regulate differing processes in different bacteria.</text>
</comment>
<evidence type="ECO:0000256" key="6">
    <source>
        <dbReference type="ARBA" id="ARBA00022741"/>
    </source>
</evidence>
<dbReference type="AlphaFoldDB" id="A0A1W9S1X2"/>
<keyword evidence="9 10" id="KW-0472">Membrane</keyword>
<keyword evidence="2 10" id="KW-1003">Cell membrane</keyword>
<evidence type="ECO:0000256" key="2">
    <source>
        <dbReference type="ARBA" id="ARBA00022475"/>
    </source>
</evidence>
<comment type="catalytic activity">
    <reaction evidence="1 10">
        <text>2 ATP = 3',3'-c-di-AMP + 2 diphosphate</text>
        <dbReference type="Rhea" id="RHEA:35655"/>
        <dbReference type="ChEBI" id="CHEBI:30616"/>
        <dbReference type="ChEBI" id="CHEBI:33019"/>
        <dbReference type="ChEBI" id="CHEBI:71500"/>
        <dbReference type="EC" id="2.7.7.85"/>
    </reaction>
</comment>
<dbReference type="EC" id="2.7.7.85" evidence="10"/>
<dbReference type="InterPro" id="IPR045585">
    <property type="entry name" value="CdaA_N"/>
</dbReference>
<gene>
    <name evidence="10" type="primary">dacA</name>
    <name evidence="12" type="ORF">B6D57_01830</name>
</gene>
<comment type="caution">
    <text evidence="10">Lacks conserved residue(s) required for the propagation of feature annotation.</text>
</comment>
<dbReference type="InterPro" id="IPR034701">
    <property type="entry name" value="CdaA"/>
</dbReference>
<keyword evidence="5 10" id="KW-0548">Nucleotidyltransferase</keyword>
<evidence type="ECO:0000313" key="12">
    <source>
        <dbReference type="EMBL" id="OQX90851.1"/>
    </source>
</evidence>
<dbReference type="NCBIfam" id="TIGR00159">
    <property type="entry name" value="diadenylate cyclase CdaA"/>
    <property type="match status" value="1"/>
</dbReference>
<keyword evidence="8 10" id="KW-1133">Transmembrane helix</keyword>
<keyword evidence="6 10" id="KW-0547">Nucleotide-binding</keyword>
<keyword evidence="3 10" id="KW-0808">Transferase</keyword>
<dbReference type="HAMAP" id="MF_01499">
    <property type="entry name" value="DacA"/>
    <property type="match status" value="1"/>
</dbReference>
<sequence length="249" mass="27444">MMFELHLSIIDIIDILILAFILYQIFMMIRGTQTLQILVGISIILVLVVFAHIFNLSSIIWIARGVGRVGMIALLIIFAPEIRQIFARMGGSRVFGLLVGPKREVINETVNAVERFRKFGIGSLIVFERNIGLGELIDRGVKIDSKVKAELLEAIFKPGGPLHDGAVIIRNDRIAACSVMLPLSTNPHLAPYLGARHRAALGITEVSDAVSVIVSEETRVASVAKSGELITCKDMIELKKQIFRGLYGR</sequence>
<feature type="transmembrane region" description="Helical" evidence="10">
    <location>
        <begin position="6"/>
        <end position="23"/>
    </location>
</feature>
<dbReference type="PIRSF" id="PIRSF004793">
    <property type="entry name" value="UCP004793"/>
    <property type="match status" value="1"/>
</dbReference>
<feature type="transmembrane region" description="Helical" evidence="10">
    <location>
        <begin position="35"/>
        <end position="53"/>
    </location>
</feature>
<dbReference type="GO" id="GO:0004016">
    <property type="term" value="F:adenylate cyclase activity"/>
    <property type="evidence" value="ECO:0007669"/>
    <property type="project" value="UniProtKB-UniRule"/>
</dbReference>
<organism evidence="12 13">
    <name type="scientific">Candidatus Coatesbacteria bacterium 4484_99</name>
    <dbReference type="NCBI Taxonomy" id="1970774"/>
    <lineage>
        <taxon>Bacteria</taxon>
        <taxon>Candidatus Coatesiibacteriota</taxon>
    </lineage>
</organism>
<evidence type="ECO:0000259" key="11">
    <source>
        <dbReference type="PROSITE" id="PS51794"/>
    </source>
</evidence>
<dbReference type="InterPro" id="IPR036888">
    <property type="entry name" value="DNA_integrity_DisA_N_sf"/>
</dbReference>
<dbReference type="PANTHER" id="PTHR34185:SF1">
    <property type="entry name" value="DIADENYLATE CYCLASE"/>
    <property type="match status" value="1"/>
</dbReference>
<keyword evidence="7 10" id="KW-0067">ATP-binding</keyword>
<comment type="similarity">
    <text evidence="10">Belongs to the adenylate cyclase family. DacA/CdaA subfamily.</text>
</comment>
<name>A0A1W9S1X2_9BACT</name>
<dbReference type="GO" id="GO:0106408">
    <property type="term" value="F:diadenylate cyclase activity"/>
    <property type="evidence" value="ECO:0007669"/>
    <property type="project" value="UniProtKB-EC"/>
</dbReference>
<feature type="transmembrane region" description="Helical" evidence="10">
    <location>
        <begin position="59"/>
        <end position="79"/>
    </location>
</feature>
<dbReference type="InterPro" id="IPR050338">
    <property type="entry name" value="DisA"/>
</dbReference>
<proteinExistence type="inferred from homology"/>
<dbReference type="GO" id="GO:0005524">
    <property type="term" value="F:ATP binding"/>
    <property type="evidence" value="ECO:0007669"/>
    <property type="project" value="UniProtKB-UniRule"/>
</dbReference>
<dbReference type="InterPro" id="IPR014046">
    <property type="entry name" value="C-di-AMP_synthase"/>
</dbReference>
<evidence type="ECO:0000256" key="10">
    <source>
        <dbReference type="HAMAP-Rule" id="MF_01499"/>
    </source>
</evidence>
<dbReference type="Gene3D" id="3.40.1700.10">
    <property type="entry name" value="DNA integrity scanning protein, DisA, N-terminal domain"/>
    <property type="match status" value="1"/>
</dbReference>
<dbReference type="PROSITE" id="PS51794">
    <property type="entry name" value="DAC"/>
    <property type="match status" value="1"/>
</dbReference>
<protein>
    <recommendedName>
        <fullName evidence="10">Diadenylate cyclase</fullName>
        <shortName evidence="10">DAC</shortName>
        <ecNumber evidence="10">2.7.7.85</ecNumber>
    </recommendedName>
    <alternativeName>
        <fullName evidence="10">Cyclic-di-AMP synthase</fullName>
        <shortName evidence="10">c-di-AMP synthase</shortName>
    </alternativeName>
</protein>
<evidence type="ECO:0000256" key="7">
    <source>
        <dbReference type="ARBA" id="ARBA00022840"/>
    </source>
</evidence>
<evidence type="ECO:0000256" key="4">
    <source>
        <dbReference type="ARBA" id="ARBA00022692"/>
    </source>
</evidence>
<dbReference type="SUPFAM" id="SSF143597">
    <property type="entry name" value="YojJ-like"/>
    <property type="match status" value="1"/>
</dbReference>
<dbReference type="Pfam" id="PF02457">
    <property type="entry name" value="DAC"/>
    <property type="match status" value="1"/>
</dbReference>
<reference evidence="13" key="1">
    <citation type="submission" date="2017-03" db="EMBL/GenBank/DDBJ databases">
        <title>Novel pathways for hydrocarbon cycling and metabolic interdependencies in hydrothermal sediment communities.</title>
        <authorList>
            <person name="Dombrowski N."/>
            <person name="Seitz K."/>
            <person name="Teske A."/>
            <person name="Baker B."/>
        </authorList>
    </citation>
    <scope>NUCLEOTIDE SEQUENCE [LARGE SCALE GENOMIC DNA]</scope>
</reference>
<evidence type="ECO:0000256" key="1">
    <source>
        <dbReference type="ARBA" id="ARBA00000877"/>
    </source>
</evidence>
<evidence type="ECO:0000256" key="9">
    <source>
        <dbReference type="ARBA" id="ARBA00023136"/>
    </source>
</evidence>
<dbReference type="PANTHER" id="PTHR34185">
    <property type="entry name" value="DIADENYLATE CYCLASE"/>
    <property type="match status" value="1"/>
</dbReference>
<dbReference type="Proteomes" id="UP000192611">
    <property type="component" value="Unassembled WGS sequence"/>
</dbReference>
<comment type="caution">
    <text evidence="12">The sequence shown here is derived from an EMBL/GenBank/DDBJ whole genome shotgun (WGS) entry which is preliminary data.</text>
</comment>
<evidence type="ECO:0000256" key="5">
    <source>
        <dbReference type="ARBA" id="ARBA00022695"/>
    </source>
</evidence>
<feature type="domain" description="DAC" evidence="11">
    <location>
        <begin position="79"/>
        <end position="237"/>
    </location>
</feature>
<comment type="subunit">
    <text evidence="10">Probably a homodimer.</text>
</comment>